<feature type="non-terminal residue" evidence="2">
    <location>
        <position position="1"/>
    </location>
</feature>
<dbReference type="VEuPathDB" id="MicrosporidiaDB:CWI39_2992p0010"/>
<sequence>GKQQGVNSLSNPNPTDNNLISNTLSNTISNSISNSMNNPLISNSMSYSFNPNTTQHTPITNTLYSSPYCVNTLQFNYYFNTLNSLINNTPVIIVKGPLSTGKSTLVKSIITPFNHKYYNLRNNTDIDFYKEYRIIKGVKVYKPVNRLIICIDEFNTPVISNKVQESVREYLEYRSIGGVIIENVVIICIYNTSEGGYSKMEGVGYRDMLEDVSRDVVEGVSYRDVIVGVSYRDMLEGVSRDVVEGVSNTSSNIKGVSDSSSNIKGVSIKGTDIEGLNISTNEHPLNISTNEHPLTNSTNGVIDRLTSKTPSLIFHHQIDFKYITGVIIERRLNKNISKEIRGFIYNIIILKGNLLTLNRFIDNLSIESDINREIELLFKGCSYRDKGMLEGGVSNKGMLEGGISNSSMLEGVNYKNSIYEDMKGVSTKDILKGVNKDMLEGSNNDILEGSREGVNYKNSIYEDMKGVSTKDILEGVKGKDGYEGVSDKDGLEGVNISTDTYHPVN</sequence>
<gene>
    <name evidence="2" type="ORF">CWI39_2992p0010</name>
</gene>
<dbReference type="VEuPathDB" id="MicrosporidiaDB:CWI36_2661p0010"/>
<proteinExistence type="predicted"/>
<dbReference type="AlphaFoldDB" id="A0A4Q9KRN4"/>
<reference evidence="2 3" key="1">
    <citation type="submission" date="2017-12" db="EMBL/GenBank/DDBJ databases">
        <authorList>
            <person name="Pombert J.-F."/>
            <person name="Haag K.L."/>
            <person name="Ebert D."/>
        </authorList>
    </citation>
    <scope>NUCLEOTIDE SEQUENCE [LARGE SCALE GENOMIC DNA]</scope>
    <source>
        <strain evidence="2">IL-BN-2</strain>
    </source>
</reference>
<dbReference type="Proteomes" id="UP000293045">
    <property type="component" value="Unassembled WGS sequence"/>
</dbReference>
<organism evidence="2 3">
    <name type="scientific">Hamiltosporidium magnivora</name>
    <dbReference type="NCBI Taxonomy" id="148818"/>
    <lineage>
        <taxon>Eukaryota</taxon>
        <taxon>Fungi</taxon>
        <taxon>Fungi incertae sedis</taxon>
        <taxon>Microsporidia</taxon>
        <taxon>Dubosqiidae</taxon>
        <taxon>Hamiltosporidium</taxon>
    </lineage>
</organism>
<evidence type="ECO:0000313" key="2">
    <source>
        <dbReference type="EMBL" id="TBT97372.1"/>
    </source>
</evidence>
<dbReference type="SUPFAM" id="SSF52540">
    <property type="entry name" value="P-loop containing nucleoside triphosphate hydrolases"/>
    <property type="match status" value="1"/>
</dbReference>
<dbReference type="InterPro" id="IPR027417">
    <property type="entry name" value="P-loop_NTPase"/>
</dbReference>
<name>A0A4Q9KRN4_9MICR</name>
<evidence type="ECO:0000256" key="1">
    <source>
        <dbReference type="SAM" id="MobiDB-lite"/>
    </source>
</evidence>
<feature type="non-terminal residue" evidence="2">
    <location>
        <position position="505"/>
    </location>
</feature>
<dbReference type="Gene3D" id="3.40.50.300">
    <property type="entry name" value="P-loop containing nucleotide triphosphate hydrolases"/>
    <property type="match status" value="1"/>
</dbReference>
<protein>
    <submittedName>
        <fullName evidence="2">Uncharacterized protein</fullName>
    </submittedName>
</protein>
<dbReference type="EMBL" id="PIXR01002992">
    <property type="protein sequence ID" value="TBT97372.1"/>
    <property type="molecule type" value="Genomic_DNA"/>
</dbReference>
<evidence type="ECO:0000313" key="3">
    <source>
        <dbReference type="Proteomes" id="UP000293045"/>
    </source>
</evidence>
<feature type="region of interest" description="Disordered" evidence="1">
    <location>
        <begin position="1"/>
        <end position="22"/>
    </location>
</feature>
<accession>A0A4Q9KRN4</accession>
<comment type="caution">
    <text evidence="2">The sequence shown here is derived from an EMBL/GenBank/DDBJ whole genome shotgun (WGS) entry which is preliminary data.</text>
</comment>
<feature type="compositionally biased region" description="Polar residues" evidence="1">
    <location>
        <begin position="1"/>
        <end position="16"/>
    </location>
</feature>